<dbReference type="PANTHER" id="PTHR46370">
    <property type="entry name" value="GPALPP MOTIFS-CONTAINING PROTEIN 1"/>
    <property type="match status" value="1"/>
</dbReference>
<evidence type="ECO:0000259" key="2">
    <source>
        <dbReference type="Pfam" id="PF12572"/>
    </source>
</evidence>
<dbReference type="Proteomes" id="UP000765509">
    <property type="component" value="Unassembled WGS sequence"/>
</dbReference>
<evidence type="ECO:0000256" key="1">
    <source>
        <dbReference type="SAM" id="MobiDB-lite"/>
    </source>
</evidence>
<evidence type="ECO:0000313" key="3">
    <source>
        <dbReference type="EMBL" id="MBW0470093.1"/>
    </source>
</evidence>
<evidence type="ECO:0000313" key="4">
    <source>
        <dbReference type="Proteomes" id="UP000765509"/>
    </source>
</evidence>
<organism evidence="3 4">
    <name type="scientific">Austropuccinia psidii MF-1</name>
    <dbReference type="NCBI Taxonomy" id="1389203"/>
    <lineage>
        <taxon>Eukaryota</taxon>
        <taxon>Fungi</taxon>
        <taxon>Dikarya</taxon>
        <taxon>Basidiomycota</taxon>
        <taxon>Pucciniomycotina</taxon>
        <taxon>Pucciniomycetes</taxon>
        <taxon>Pucciniales</taxon>
        <taxon>Sphaerophragmiaceae</taxon>
        <taxon>Austropuccinia</taxon>
    </lineage>
</organism>
<feature type="region of interest" description="Disordered" evidence="1">
    <location>
        <begin position="1"/>
        <end position="118"/>
    </location>
</feature>
<comment type="caution">
    <text evidence="3">The sequence shown here is derived from an EMBL/GenBank/DDBJ whole genome shotgun (WGS) entry which is preliminary data.</text>
</comment>
<dbReference type="Pfam" id="PF12572">
    <property type="entry name" value="DUF3752"/>
    <property type="match status" value="1"/>
</dbReference>
<feature type="compositionally biased region" description="Polar residues" evidence="1">
    <location>
        <begin position="24"/>
        <end position="50"/>
    </location>
</feature>
<proteinExistence type="predicted"/>
<feature type="compositionally biased region" description="Basic and acidic residues" evidence="1">
    <location>
        <begin position="94"/>
        <end position="118"/>
    </location>
</feature>
<reference evidence="3" key="1">
    <citation type="submission" date="2021-03" db="EMBL/GenBank/DDBJ databases">
        <title>Draft genome sequence of rust myrtle Austropuccinia psidii MF-1, a brazilian biotype.</title>
        <authorList>
            <person name="Quecine M.C."/>
            <person name="Pachon D.M.R."/>
            <person name="Bonatelli M.L."/>
            <person name="Correr F.H."/>
            <person name="Franceschini L.M."/>
            <person name="Leite T.F."/>
            <person name="Margarido G.R.A."/>
            <person name="Almeida C.A."/>
            <person name="Ferrarezi J.A."/>
            <person name="Labate C.A."/>
        </authorList>
    </citation>
    <scope>NUCLEOTIDE SEQUENCE</scope>
    <source>
        <strain evidence="3">MF-1</strain>
    </source>
</reference>
<feature type="region of interest" description="Disordered" evidence="1">
    <location>
        <begin position="140"/>
        <end position="241"/>
    </location>
</feature>
<feature type="compositionally biased region" description="Polar residues" evidence="1">
    <location>
        <begin position="223"/>
        <end position="241"/>
    </location>
</feature>
<dbReference type="AlphaFoldDB" id="A0A9Q3GJS4"/>
<name>A0A9Q3GJS4_9BASI</name>
<dbReference type="PANTHER" id="PTHR46370:SF1">
    <property type="entry name" value="GPALPP MOTIFS-CONTAINING PROTEIN 1"/>
    <property type="match status" value="1"/>
</dbReference>
<feature type="domain" description="DUF3752" evidence="2">
    <location>
        <begin position="133"/>
        <end position="299"/>
    </location>
</feature>
<sequence>MASIPIIGPTLPPHLRLSCESKSESQPSNSNDDSIPVSSVQTQPSKSNSIIGPALPPGFSRSSGPEVSYNIDDEDLSDDQIGPTPLLANAIHKNRQENEGVTALREREERRKERERIEKESKVLKREEWMLLPPKELDLKSSIDPTKLKSRGFKQNSKPYSSSQDQQTCTGTLWTETPVERAQRLADEAIGKRRRAEDVTKTNDEDDLEKVKRKKRDKVIRNQVEQHNQSSRNASLLQLHNQSLENTSKSKSAAEKEAEKKQAVVWDHDTMMGVGGKLLGEREKNSMIRDAKALGGRFGGSSFL</sequence>
<protein>
    <recommendedName>
        <fullName evidence="2">DUF3752 domain-containing protein</fullName>
    </recommendedName>
</protein>
<gene>
    <name evidence="3" type="ORF">O181_009808</name>
</gene>
<dbReference type="InterPro" id="IPR046331">
    <property type="entry name" value="GPAM1-like"/>
</dbReference>
<feature type="compositionally biased region" description="Basic and acidic residues" evidence="1">
    <location>
        <begin position="178"/>
        <end position="203"/>
    </location>
</feature>
<dbReference type="OrthoDB" id="73491at2759"/>
<dbReference type="InterPro" id="IPR022226">
    <property type="entry name" value="DUF3752"/>
</dbReference>
<dbReference type="EMBL" id="AVOT02002360">
    <property type="protein sequence ID" value="MBW0470093.1"/>
    <property type="molecule type" value="Genomic_DNA"/>
</dbReference>
<feature type="compositionally biased region" description="Polar residues" evidence="1">
    <location>
        <begin position="153"/>
        <end position="175"/>
    </location>
</feature>
<keyword evidence="4" id="KW-1185">Reference proteome</keyword>
<accession>A0A9Q3GJS4</accession>